<accession>A0AAV4A7Y9</accession>
<sequence length="73" mass="8435">MLRPLWSAGAITLPKLKAFWRPLLAASSRIYSHVGQTHSMIYIIPDNYFSRVTMRCFSSGNNRDVEAFETREK</sequence>
<evidence type="ECO:0000313" key="2">
    <source>
        <dbReference type="Proteomes" id="UP000735302"/>
    </source>
</evidence>
<name>A0AAV4A7Y9_9GAST</name>
<evidence type="ECO:0000313" key="1">
    <source>
        <dbReference type="EMBL" id="GFO02339.1"/>
    </source>
</evidence>
<reference evidence="1 2" key="1">
    <citation type="journal article" date="2021" name="Elife">
        <title>Chloroplast acquisition without the gene transfer in kleptoplastic sea slugs, Plakobranchus ocellatus.</title>
        <authorList>
            <person name="Maeda T."/>
            <person name="Takahashi S."/>
            <person name="Yoshida T."/>
            <person name="Shimamura S."/>
            <person name="Takaki Y."/>
            <person name="Nagai Y."/>
            <person name="Toyoda A."/>
            <person name="Suzuki Y."/>
            <person name="Arimoto A."/>
            <person name="Ishii H."/>
            <person name="Satoh N."/>
            <person name="Nishiyama T."/>
            <person name="Hasebe M."/>
            <person name="Maruyama T."/>
            <person name="Minagawa J."/>
            <person name="Obokata J."/>
            <person name="Shigenobu S."/>
        </authorList>
    </citation>
    <scope>NUCLEOTIDE SEQUENCE [LARGE SCALE GENOMIC DNA]</scope>
</reference>
<organism evidence="1 2">
    <name type="scientific">Plakobranchus ocellatus</name>
    <dbReference type="NCBI Taxonomy" id="259542"/>
    <lineage>
        <taxon>Eukaryota</taxon>
        <taxon>Metazoa</taxon>
        <taxon>Spiralia</taxon>
        <taxon>Lophotrochozoa</taxon>
        <taxon>Mollusca</taxon>
        <taxon>Gastropoda</taxon>
        <taxon>Heterobranchia</taxon>
        <taxon>Euthyneura</taxon>
        <taxon>Panpulmonata</taxon>
        <taxon>Sacoglossa</taxon>
        <taxon>Placobranchoidea</taxon>
        <taxon>Plakobranchidae</taxon>
        <taxon>Plakobranchus</taxon>
    </lineage>
</organism>
<comment type="caution">
    <text evidence="1">The sequence shown here is derived from an EMBL/GenBank/DDBJ whole genome shotgun (WGS) entry which is preliminary data.</text>
</comment>
<gene>
    <name evidence="1" type="ORF">PoB_002884400</name>
</gene>
<dbReference type="Proteomes" id="UP000735302">
    <property type="component" value="Unassembled WGS sequence"/>
</dbReference>
<dbReference type="AlphaFoldDB" id="A0AAV4A7Y9"/>
<dbReference type="EMBL" id="BLXT01003580">
    <property type="protein sequence ID" value="GFO02339.1"/>
    <property type="molecule type" value="Genomic_DNA"/>
</dbReference>
<proteinExistence type="predicted"/>
<protein>
    <submittedName>
        <fullName evidence="1">Uncharacterized protein</fullName>
    </submittedName>
</protein>
<keyword evidence="2" id="KW-1185">Reference proteome</keyword>